<proteinExistence type="predicted"/>
<feature type="region of interest" description="Disordered" evidence="1">
    <location>
        <begin position="1"/>
        <end position="34"/>
    </location>
</feature>
<dbReference type="AlphaFoldDB" id="A0A0A9C4E9"/>
<sequence length="34" mass="3601">MTRGNGPPLIAQSTYTTNPRRGSSSEPSVGVLLR</sequence>
<name>A0A0A9C4E9_ARUDO</name>
<accession>A0A0A9C4E9</accession>
<reference evidence="2" key="1">
    <citation type="submission" date="2014-09" db="EMBL/GenBank/DDBJ databases">
        <authorList>
            <person name="Magalhaes I.L.F."/>
            <person name="Oliveira U."/>
            <person name="Santos F.R."/>
            <person name="Vidigal T.H.D.A."/>
            <person name="Brescovit A.D."/>
            <person name="Santos A.J."/>
        </authorList>
    </citation>
    <scope>NUCLEOTIDE SEQUENCE</scope>
    <source>
        <tissue evidence="2">Shoot tissue taken approximately 20 cm above the soil surface</tissue>
    </source>
</reference>
<dbReference type="EMBL" id="GBRH01229630">
    <property type="protein sequence ID" value="JAD68265.1"/>
    <property type="molecule type" value="Transcribed_RNA"/>
</dbReference>
<feature type="compositionally biased region" description="Polar residues" evidence="1">
    <location>
        <begin position="11"/>
        <end position="27"/>
    </location>
</feature>
<reference evidence="2" key="2">
    <citation type="journal article" date="2015" name="Data Brief">
        <title>Shoot transcriptome of the giant reed, Arundo donax.</title>
        <authorList>
            <person name="Barrero R.A."/>
            <person name="Guerrero F.D."/>
            <person name="Moolhuijzen P."/>
            <person name="Goolsby J.A."/>
            <person name="Tidwell J."/>
            <person name="Bellgard S.E."/>
            <person name="Bellgard M.I."/>
        </authorList>
    </citation>
    <scope>NUCLEOTIDE SEQUENCE</scope>
    <source>
        <tissue evidence="2">Shoot tissue taken approximately 20 cm above the soil surface</tissue>
    </source>
</reference>
<evidence type="ECO:0000256" key="1">
    <source>
        <dbReference type="SAM" id="MobiDB-lite"/>
    </source>
</evidence>
<protein>
    <submittedName>
        <fullName evidence="2">Uncharacterized protein</fullName>
    </submittedName>
</protein>
<evidence type="ECO:0000313" key="2">
    <source>
        <dbReference type="EMBL" id="JAD68265.1"/>
    </source>
</evidence>
<organism evidence="2">
    <name type="scientific">Arundo donax</name>
    <name type="common">Giant reed</name>
    <name type="synonym">Donax arundinaceus</name>
    <dbReference type="NCBI Taxonomy" id="35708"/>
    <lineage>
        <taxon>Eukaryota</taxon>
        <taxon>Viridiplantae</taxon>
        <taxon>Streptophyta</taxon>
        <taxon>Embryophyta</taxon>
        <taxon>Tracheophyta</taxon>
        <taxon>Spermatophyta</taxon>
        <taxon>Magnoliopsida</taxon>
        <taxon>Liliopsida</taxon>
        <taxon>Poales</taxon>
        <taxon>Poaceae</taxon>
        <taxon>PACMAD clade</taxon>
        <taxon>Arundinoideae</taxon>
        <taxon>Arundineae</taxon>
        <taxon>Arundo</taxon>
    </lineage>
</organism>